<dbReference type="InterPro" id="IPR022222">
    <property type="entry name" value="DUF3747"/>
</dbReference>
<evidence type="ECO:0008006" key="3">
    <source>
        <dbReference type="Google" id="ProtNLM"/>
    </source>
</evidence>
<organism evidence="2">
    <name type="scientific">Cyanothece sp. (strain PCC 7425 / ATCC 29141)</name>
    <dbReference type="NCBI Taxonomy" id="395961"/>
    <lineage>
        <taxon>Bacteria</taxon>
        <taxon>Bacillati</taxon>
        <taxon>Cyanobacteriota</taxon>
        <taxon>Cyanophyceae</taxon>
        <taxon>Gomontiellales</taxon>
        <taxon>Cyanothecaceae</taxon>
        <taxon>Cyanothece</taxon>
    </lineage>
</organism>
<dbReference type="AlphaFoldDB" id="B8HY74"/>
<feature type="compositionally biased region" description="Pro residues" evidence="1">
    <location>
        <begin position="359"/>
        <end position="370"/>
    </location>
</feature>
<evidence type="ECO:0000256" key="1">
    <source>
        <dbReference type="SAM" id="MobiDB-lite"/>
    </source>
</evidence>
<dbReference type="PRINTS" id="PR01217">
    <property type="entry name" value="PRICHEXTENSN"/>
</dbReference>
<proteinExistence type="predicted"/>
<feature type="compositionally biased region" description="Pro residues" evidence="1">
    <location>
        <begin position="438"/>
        <end position="468"/>
    </location>
</feature>
<dbReference type="eggNOG" id="COG0508">
    <property type="taxonomic scope" value="Bacteria"/>
</dbReference>
<dbReference type="EMBL" id="CP001344">
    <property type="protein sequence ID" value="ACL44877.1"/>
    <property type="molecule type" value="Genomic_DNA"/>
</dbReference>
<name>B8HY74_CYAP4</name>
<protein>
    <recommendedName>
        <fullName evidence="3">Sporulation domain protein</fullName>
    </recommendedName>
</protein>
<accession>B8HY74</accession>
<dbReference type="KEGG" id="cyn:Cyan7425_2520"/>
<gene>
    <name evidence="2" type="ordered locus">Cyan7425_2520</name>
</gene>
<reference evidence="2" key="1">
    <citation type="submission" date="2009-01" db="EMBL/GenBank/DDBJ databases">
        <title>Complete sequence of chromosome Cyanothece sp. PCC 7425.</title>
        <authorList>
            <consortium name="US DOE Joint Genome Institute"/>
            <person name="Lucas S."/>
            <person name="Copeland A."/>
            <person name="Lapidus A."/>
            <person name="Glavina del Rio T."/>
            <person name="Dalin E."/>
            <person name="Tice H."/>
            <person name="Bruce D."/>
            <person name="Goodwin L."/>
            <person name="Pitluck S."/>
            <person name="Sims D."/>
            <person name="Meineke L."/>
            <person name="Brettin T."/>
            <person name="Detter J.C."/>
            <person name="Han C."/>
            <person name="Larimer F."/>
            <person name="Land M."/>
            <person name="Hauser L."/>
            <person name="Kyrpides N."/>
            <person name="Ovchinnikova G."/>
            <person name="Liberton M."/>
            <person name="Stoeckel J."/>
            <person name="Banerjee A."/>
            <person name="Singh A."/>
            <person name="Page L."/>
            <person name="Sato H."/>
            <person name="Zhao L."/>
            <person name="Sherman L."/>
            <person name="Pakrasi H."/>
            <person name="Richardson P."/>
        </authorList>
    </citation>
    <scope>NUCLEOTIDE SEQUENCE</scope>
    <source>
        <strain evidence="2">PCC 7425</strain>
    </source>
</reference>
<dbReference type="STRING" id="395961.Cyan7425_2520"/>
<evidence type="ECO:0000313" key="2">
    <source>
        <dbReference type="EMBL" id="ACL44877.1"/>
    </source>
</evidence>
<dbReference type="HOGENOM" id="CLU_465992_0_0_3"/>
<dbReference type="OrthoDB" id="9759810at2"/>
<dbReference type="Pfam" id="PF12565">
    <property type="entry name" value="DUF3747"/>
    <property type="match status" value="1"/>
</dbReference>
<sequence>MDADNVQSQAGFATARGLDHPNKPPPQPPCCSFQGLPYLPGVDRSTPDFTVENLHTLDACGKYGFIPYISKSSRLPLAWFRCSLDRLPLIAMKSSVQFLLGAGCISLAMPLLPATALTFGQQEIDQTRVIAIAIPLGNSTQYQLMLLEQLTRNRPCWSESGSQPANVQLFEPNFERTDFCRRLVDSRDFSIRRNGEDLATTYSLRLVRRGNEVLLVGSPKSTNPRDRSSSELILGRTGGISSSLIKIQLNSDWRFTHRTMNGVASGHIYLSQDQAPTTVASRGGAPVSSNFASNSSSSSNFSKPSTKSNVTTRTGVTRRADGTLALPVPPPDLRRTVPPSSPGTLPSLRPNQEIAINIPVPPPSGLPPSPRQDSIPIAVPVPQNRPPSPVANLTPTLRPVASQPISIPVPPPENNLPPSPVASLTPTLRPVASQPISIPVPPPENNLPPPPVARPISVPTPAPLPLPPSAQDQPAPDGLAPLAVPSGQIPRGLQTNEPGLIASADRLPPPPEGTLLLGPRFRVVVELLDNQQQVQLRTLVPDAFRSFSQGRPVIQVGSYKERFKAEEMIQLMSSNGFQARIEAVP</sequence>
<feature type="region of interest" description="Disordered" evidence="1">
    <location>
        <begin position="278"/>
        <end position="507"/>
    </location>
</feature>
<feature type="compositionally biased region" description="Low complexity" evidence="1">
    <location>
        <begin position="288"/>
        <end position="309"/>
    </location>
</feature>
<feature type="compositionally biased region" description="Pro residues" evidence="1">
    <location>
        <begin position="407"/>
        <end position="420"/>
    </location>
</feature>